<evidence type="ECO:0000256" key="2">
    <source>
        <dbReference type="ARBA" id="ARBA00008834"/>
    </source>
</evidence>
<evidence type="ECO:0000313" key="9">
    <source>
        <dbReference type="EMBL" id="CDP08136.1"/>
    </source>
</evidence>
<proteinExistence type="inferred from homology"/>
<comment type="subcellular location">
    <subcellularLocation>
        <location evidence="1">Secreted</location>
        <location evidence="1">Cell wall</location>
    </subcellularLocation>
</comment>
<organism evidence="9 10">
    <name type="scientific">Coffea canephora</name>
    <name type="common">Robusta coffee</name>
    <dbReference type="NCBI Taxonomy" id="49390"/>
    <lineage>
        <taxon>Eukaryota</taxon>
        <taxon>Viridiplantae</taxon>
        <taxon>Streptophyta</taxon>
        <taxon>Embryophyta</taxon>
        <taxon>Tracheophyta</taxon>
        <taxon>Spermatophyta</taxon>
        <taxon>Magnoliopsida</taxon>
        <taxon>eudicotyledons</taxon>
        <taxon>Gunneridae</taxon>
        <taxon>Pentapetalae</taxon>
        <taxon>asterids</taxon>
        <taxon>lamiids</taxon>
        <taxon>Gentianales</taxon>
        <taxon>Rubiaceae</taxon>
        <taxon>Ixoroideae</taxon>
        <taxon>Gardenieae complex</taxon>
        <taxon>Bertiereae - Coffeeae clade</taxon>
        <taxon>Coffeeae</taxon>
        <taxon>Coffea</taxon>
    </lineage>
</organism>
<dbReference type="STRING" id="49390.A0A068UI40"/>
<dbReference type="AlphaFoldDB" id="A0A068UI40"/>
<keyword evidence="3" id="KW-0134">Cell wall</keyword>
<dbReference type="InterPro" id="IPR012334">
    <property type="entry name" value="Pectin_lyas_fold"/>
</dbReference>
<dbReference type="EMBL" id="HG739114">
    <property type="protein sequence ID" value="CDP08136.1"/>
    <property type="molecule type" value="Genomic_DNA"/>
</dbReference>
<dbReference type="SUPFAM" id="SSF51126">
    <property type="entry name" value="Pectin lyase-like"/>
    <property type="match status" value="1"/>
</dbReference>
<dbReference type="PANTHER" id="PTHR31375">
    <property type="match status" value="1"/>
</dbReference>
<dbReference type="InterPro" id="IPR011050">
    <property type="entry name" value="Pectin_lyase_fold/virulence"/>
</dbReference>
<evidence type="ECO:0000256" key="6">
    <source>
        <dbReference type="ARBA" id="ARBA00023295"/>
    </source>
</evidence>
<dbReference type="Gene3D" id="2.160.20.10">
    <property type="entry name" value="Single-stranded right-handed beta-helix, Pectin lyase-like"/>
    <property type="match status" value="1"/>
</dbReference>
<protein>
    <recommendedName>
        <fullName evidence="11">Polygalacturonase</fullName>
    </recommendedName>
</protein>
<dbReference type="GO" id="GO:0005975">
    <property type="term" value="P:carbohydrate metabolic process"/>
    <property type="evidence" value="ECO:0007669"/>
    <property type="project" value="InterPro"/>
</dbReference>
<evidence type="ECO:0000256" key="4">
    <source>
        <dbReference type="ARBA" id="ARBA00022525"/>
    </source>
</evidence>
<dbReference type="Proteomes" id="UP000295252">
    <property type="component" value="Chromosome V"/>
</dbReference>
<accession>A0A068UI40</accession>
<dbReference type="InParanoid" id="A0A068UI40"/>
<dbReference type="FunFam" id="2.160.20.10:FF:000111">
    <property type="entry name" value="Pectin lyase-like superfamily protein"/>
    <property type="match status" value="1"/>
</dbReference>
<dbReference type="OrthoDB" id="187139at2759"/>
<keyword evidence="5 8" id="KW-0378">Hydrolase</keyword>
<keyword evidence="7" id="KW-0961">Cell wall biogenesis/degradation</keyword>
<evidence type="ECO:0000256" key="3">
    <source>
        <dbReference type="ARBA" id="ARBA00022512"/>
    </source>
</evidence>
<evidence type="ECO:0000256" key="1">
    <source>
        <dbReference type="ARBA" id="ARBA00004191"/>
    </source>
</evidence>
<dbReference type="GO" id="GO:0004650">
    <property type="term" value="F:polygalacturonase activity"/>
    <property type="evidence" value="ECO:0007669"/>
    <property type="project" value="InterPro"/>
</dbReference>
<dbReference type="Pfam" id="PF00295">
    <property type="entry name" value="Glyco_hydro_28"/>
    <property type="match status" value="1"/>
</dbReference>
<reference evidence="10" key="1">
    <citation type="journal article" date="2014" name="Science">
        <title>The coffee genome provides insight into the convergent evolution of caffeine biosynthesis.</title>
        <authorList>
            <person name="Denoeud F."/>
            <person name="Carretero-Paulet L."/>
            <person name="Dereeper A."/>
            <person name="Droc G."/>
            <person name="Guyot R."/>
            <person name="Pietrella M."/>
            <person name="Zheng C."/>
            <person name="Alberti A."/>
            <person name="Anthony F."/>
            <person name="Aprea G."/>
            <person name="Aury J.M."/>
            <person name="Bento P."/>
            <person name="Bernard M."/>
            <person name="Bocs S."/>
            <person name="Campa C."/>
            <person name="Cenci A."/>
            <person name="Combes M.C."/>
            <person name="Crouzillat D."/>
            <person name="Da Silva C."/>
            <person name="Daddiego L."/>
            <person name="De Bellis F."/>
            <person name="Dussert S."/>
            <person name="Garsmeur O."/>
            <person name="Gayraud T."/>
            <person name="Guignon V."/>
            <person name="Jahn K."/>
            <person name="Jamilloux V."/>
            <person name="Joet T."/>
            <person name="Labadie K."/>
            <person name="Lan T."/>
            <person name="Leclercq J."/>
            <person name="Lepelley M."/>
            <person name="Leroy T."/>
            <person name="Li L.T."/>
            <person name="Librado P."/>
            <person name="Lopez L."/>
            <person name="Munoz A."/>
            <person name="Noel B."/>
            <person name="Pallavicini A."/>
            <person name="Perrotta G."/>
            <person name="Poncet V."/>
            <person name="Pot D."/>
            <person name="Priyono X."/>
            <person name="Rigoreau M."/>
            <person name="Rouard M."/>
            <person name="Rozas J."/>
            <person name="Tranchant-Dubreuil C."/>
            <person name="VanBuren R."/>
            <person name="Zhang Q."/>
            <person name="Andrade A.C."/>
            <person name="Argout X."/>
            <person name="Bertrand B."/>
            <person name="de Kochko A."/>
            <person name="Graziosi G."/>
            <person name="Henry R.J."/>
            <person name="Jayarama X."/>
            <person name="Ming R."/>
            <person name="Nagai C."/>
            <person name="Rounsley S."/>
            <person name="Sankoff D."/>
            <person name="Giuliano G."/>
            <person name="Albert V.A."/>
            <person name="Wincker P."/>
            <person name="Lashermes P."/>
        </authorList>
    </citation>
    <scope>NUCLEOTIDE SEQUENCE [LARGE SCALE GENOMIC DNA]</scope>
    <source>
        <strain evidence="10">cv. DH200-94</strain>
    </source>
</reference>
<evidence type="ECO:0000256" key="8">
    <source>
        <dbReference type="RuleBase" id="RU361169"/>
    </source>
</evidence>
<dbReference type="InterPro" id="IPR000743">
    <property type="entry name" value="Glyco_hydro_28"/>
</dbReference>
<sequence>MGFYNSNKVLVSGLSSLNSQFFHIILDGCQNTRVGVKISAPENSPDTNGIHVQSSSGITIANSHIGTGDDCISLGPGCSNMWVENINCGPGHGISLASSVQESGVKNVIVKTVTFSGTENGLRIKTWAKPCNGFVAGVLFQHAVMINVQNPIIIDQNYCPSGGKCPGQASGVRISDVTYQDVHGTSATEVAINFDCSKKYPCSRIILEDVNLSYKDQPAMASCINAGGSSSGLVEPKAYL</sequence>
<dbReference type="GO" id="GO:0071555">
    <property type="term" value="P:cell wall organization"/>
    <property type="evidence" value="ECO:0007669"/>
    <property type="project" value="UniProtKB-KW"/>
</dbReference>
<comment type="similarity">
    <text evidence="2 8">Belongs to the glycosyl hydrolase 28 family.</text>
</comment>
<evidence type="ECO:0000256" key="7">
    <source>
        <dbReference type="ARBA" id="ARBA00023316"/>
    </source>
</evidence>
<dbReference type="OMA" id="ANSHIGT"/>
<dbReference type="Gramene" id="CDP08136">
    <property type="protein sequence ID" value="CDP08136"/>
    <property type="gene ID" value="GSCOC_T00026874001"/>
</dbReference>
<evidence type="ECO:0000313" key="10">
    <source>
        <dbReference type="Proteomes" id="UP000295252"/>
    </source>
</evidence>
<name>A0A068UI40_COFCA</name>
<gene>
    <name evidence="9" type="ORF">GSCOC_T00026874001</name>
</gene>
<keyword evidence="6 8" id="KW-0326">Glycosidase</keyword>
<keyword evidence="4" id="KW-0964">Secreted</keyword>
<evidence type="ECO:0000256" key="5">
    <source>
        <dbReference type="ARBA" id="ARBA00022801"/>
    </source>
</evidence>
<keyword evidence="10" id="KW-1185">Reference proteome</keyword>
<dbReference type="PhylomeDB" id="A0A068UI40"/>
<evidence type="ECO:0008006" key="11">
    <source>
        <dbReference type="Google" id="ProtNLM"/>
    </source>
</evidence>